<dbReference type="Proteomes" id="UP000288943">
    <property type="component" value="Chromosome"/>
</dbReference>
<reference evidence="4 7" key="2">
    <citation type="submission" date="2022-05" db="EMBL/GenBank/DDBJ databases">
        <title>Genome Sequencing of Bee-Associated Microbes.</title>
        <authorList>
            <person name="Dunlap C."/>
        </authorList>
    </citation>
    <scope>NUCLEOTIDE SEQUENCE [LARGE SCALE GENOMIC DNA]</scope>
    <source>
        <strain evidence="4 7">NRRL B-23120</strain>
    </source>
</reference>
<accession>A0A410WQ35</accession>
<evidence type="ECO:0000313" key="4">
    <source>
        <dbReference type="EMBL" id="MCY9597212.1"/>
    </source>
</evidence>
<proteinExistence type="predicted"/>
<feature type="domain" description="Gfo/Idh/MocA-like oxidoreductase N-terminal" evidence="2">
    <location>
        <begin position="6"/>
        <end position="123"/>
    </location>
</feature>
<dbReference type="Gene3D" id="3.30.360.10">
    <property type="entry name" value="Dihydrodipicolinate Reductase, domain 2"/>
    <property type="match status" value="1"/>
</dbReference>
<dbReference type="PANTHER" id="PTHR43818:SF11">
    <property type="entry name" value="BCDNA.GH03377"/>
    <property type="match status" value="1"/>
</dbReference>
<dbReference type="PANTHER" id="PTHR43818">
    <property type="entry name" value="BCDNA.GH03377"/>
    <property type="match status" value="1"/>
</dbReference>
<dbReference type="SUPFAM" id="SSF51735">
    <property type="entry name" value="NAD(P)-binding Rossmann-fold domains"/>
    <property type="match status" value="1"/>
</dbReference>
<dbReference type="EMBL" id="JAMDMJ010000018">
    <property type="protein sequence ID" value="MCY9597212.1"/>
    <property type="molecule type" value="Genomic_DNA"/>
</dbReference>
<evidence type="ECO:0000313" key="7">
    <source>
        <dbReference type="Proteomes" id="UP001527202"/>
    </source>
</evidence>
<evidence type="ECO:0000313" key="5">
    <source>
        <dbReference type="EMBL" id="QAV16420.1"/>
    </source>
</evidence>
<reference evidence="5 6" key="1">
    <citation type="submission" date="2018-01" db="EMBL/GenBank/DDBJ databases">
        <title>The whole genome sequencing and assembly of Paenibacillus chitinolyticus KCCM 41400 strain.</title>
        <authorList>
            <person name="Kim J.-Y."/>
            <person name="Park M.-K."/>
            <person name="Lee Y.-J."/>
            <person name="Yi H."/>
            <person name="Bahn Y.-S."/>
            <person name="Kim J.F."/>
            <person name="Lee D.-W."/>
        </authorList>
    </citation>
    <scope>NUCLEOTIDE SEQUENCE [LARGE SCALE GENOMIC DNA]</scope>
    <source>
        <strain evidence="5 6">KCCM 41400</strain>
    </source>
</reference>
<organism evidence="5 6">
    <name type="scientific">Paenibacillus chitinolyticus</name>
    <dbReference type="NCBI Taxonomy" id="79263"/>
    <lineage>
        <taxon>Bacteria</taxon>
        <taxon>Bacillati</taxon>
        <taxon>Bacillota</taxon>
        <taxon>Bacilli</taxon>
        <taxon>Bacillales</taxon>
        <taxon>Paenibacillaceae</taxon>
        <taxon>Paenibacillus</taxon>
    </lineage>
</organism>
<keyword evidence="7" id="KW-1185">Reference proteome</keyword>
<evidence type="ECO:0000313" key="6">
    <source>
        <dbReference type="Proteomes" id="UP000288943"/>
    </source>
</evidence>
<evidence type="ECO:0000256" key="1">
    <source>
        <dbReference type="ARBA" id="ARBA00023002"/>
    </source>
</evidence>
<evidence type="ECO:0000259" key="3">
    <source>
        <dbReference type="Pfam" id="PF22685"/>
    </source>
</evidence>
<dbReference type="OrthoDB" id="9815825at2"/>
<dbReference type="GO" id="GO:0016491">
    <property type="term" value="F:oxidoreductase activity"/>
    <property type="evidence" value="ECO:0007669"/>
    <property type="project" value="UniProtKB-KW"/>
</dbReference>
<dbReference type="InterPro" id="IPR055080">
    <property type="entry name" value="Gal80p-like_C"/>
</dbReference>
<dbReference type="Proteomes" id="UP001527202">
    <property type="component" value="Unassembled WGS sequence"/>
</dbReference>
<keyword evidence="1" id="KW-0560">Oxidoreductase</keyword>
<dbReference type="KEGG" id="pchi:PC41400_01400"/>
<dbReference type="Gene3D" id="3.40.50.720">
    <property type="entry name" value="NAD(P)-binding Rossmann-like Domain"/>
    <property type="match status" value="1"/>
</dbReference>
<dbReference type="InterPro" id="IPR000683">
    <property type="entry name" value="Gfo/Idh/MocA-like_OxRdtase_N"/>
</dbReference>
<dbReference type="InterPro" id="IPR050463">
    <property type="entry name" value="Gfo/Idh/MocA_oxidrdct_glycsds"/>
</dbReference>
<dbReference type="AlphaFoldDB" id="A0A410WQ35"/>
<dbReference type="GO" id="GO:0000166">
    <property type="term" value="F:nucleotide binding"/>
    <property type="evidence" value="ECO:0007669"/>
    <property type="project" value="InterPro"/>
</dbReference>
<dbReference type="GeneID" id="95373468"/>
<name>A0A410WQ35_9BACL</name>
<protein>
    <submittedName>
        <fullName evidence="5">Gfo/Idh/MocA family oxidoreductase</fullName>
    </submittedName>
</protein>
<dbReference type="EMBL" id="CP026520">
    <property type="protein sequence ID" value="QAV16420.1"/>
    <property type="molecule type" value="Genomic_DNA"/>
</dbReference>
<dbReference type="SUPFAM" id="SSF55347">
    <property type="entry name" value="Glyceraldehyde-3-phosphate dehydrogenase-like, C-terminal domain"/>
    <property type="match status" value="1"/>
</dbReference>
<dbReference type="Pfam" id="PF01408">
    <property type="entry name" value="GFO_IDH_MocA"/>
    <property type="match status" value="1"/>
</dbReference>
<gene>
    <name evidence="4" type="ORF">M5X16_15735</name>
    <name evidence="5" type="ORF">PC41400_01400</name>
</gene>
<evidence type="ECO:0000259" key="2">
    <source>
        <dbReference type="Pfam" id="PF01408"/>
    </source>
</evidence>
<dbReference type="InterPro" id="IPR036291">
    <property type="entry name" value="NAD(P)-bd_dom_sf"/>
</dbReference>
<dbReference type="RefSeq" id="WP_042231644.1">
    <property type="nucleotide sequence ID" value="NZ_CP026520.1"/>
</dbReference>
<sequence length="371" mass="40685">MRSDKIGVGIIGASGWGKMAHIPALQALSEFEIIAVCTTRQKSAEEIAQSFGINHFYTNPYDLVANPDVDLVVITVKVPDHNELVRAALDAGKHVYCEWPLALNTAEASDIFRLAAAKGVRHITGLQARANPAINYVKDLLSEDYLGKVLSINVSYSMPGFPTKGSTIDQAHAYLLDKKNGADQLTITTGHLLDGITYLMGSPFTKISASLETQYKEISVMETGEVIQANAPDYVAINGMLKSGALLSGQIRNSKIAGLSIEIIGTKGEISMKSKDGLMFQWDAFNLQAVLGENQTFQSLSVPSHYYHINPQEVNLISYNIAQLYTQFANDLRKNTYTTPDFQTGCRLHYLLDQIIQSAETGTVQYLTVEE</sequence>
<feature type="domain" description="Gal80p-like C-terminal" evidence="3">
    <location>
        <begin position="132"/>
        <end position="273"/>
    </location>
</feature>
<dbReference type="Pfam" id="PF22685">
    <property type="entry name" value="Gal80p_C-like"/>
    <property type="match status" value="1"/>
</dbReference>